<feature type="domain" description="OmpR/PhoB-type" evidence="5">
    <location>
        <begin position="24"/>
        <end position="96"/>
    </location>
</feature>
<feature type="domain" description="AAA+ ATPase" evidence="4">
    <location>
        <begin position="363"/>
        <end position="616"/>
    </location>
</feature>
<dbReference type="InterPro" id="IPR001867">
    <property type="entry name" value="OmpR/PhoB-type_DNA-bd"/>
</dbReference>
<evidence type="ECO:0000259" key="6">
    <source>
        <dbReference type="SMART" id="SM01043"/>
    </source>
</evidence>
<dbReference type="InterPro" id="IPR005158">
    <property type="entry name" value="BTAD"/>
</dbReference>
<dbReference type="SMART" id="SM01043">
    <property type="entry name" value="BTAD"/>
    <property type="match status" value="1"/>
</dbReference>
<dbReference type="PANTHER" id="PTHR47691">
    <property type="entry name" value="REGULATOR-RELATED"/>
    <property type="match status" value="1"/>
</dbReference>
<name>A0ABV8Q3Y9_9MICO</name>
<evidence type="ECO:0000313" key="8">
    <source>
        <dbReference type="Proteomes" id="UP001595900"/>
    </source>
</evidence>
<comment type="caution">
    <text evidence="7">The sequence shown here is derived from an EMBL/GenBank/DDBJ whole genome shotgun (WGS) entry which is preliminary data.</text>
</comment>
<dbReference type="InterPro" id="IPR011990">
    <property type="entry name" value="TPR-like_helical_dom_sf"/>
</dbReference>
<dbReference type="InterPro" id="IPR027417">
    <property type="entry name" value="P-loop_NTPase"/>
</dbReference>
<dbReference type="SUPFAM" id="SSF52540">
    <property type="entry name" value="P-loop containing nucleoside triphosphate hydrolases"/>
    <property type="match status" value="1"/>
</dbReference>
<feature type="region of interest" description="Disordered" evidence="3">
    <location>
        <begin position="878"/>
        <end position="914"/>
    </location>
</feature>
<dbReference type="InterPro" id="IPR003593">
    <property type="entry name" value="AAA+_ATPase"/>
</dbReference>
<dbReference type="SMART" id="SM00382">
    <property type="entry name" value="AAA"/>
    <property type="match status" value="1"/>
</dbReference>
<dbReference type="SUPFAM" id="SSF46894">
    <property type="entry name" value="C-terminal effector domain of the bipartite response regulators"/>
    <property type="match status" value="1"/>
</dbReference>
<feature type="compositionally biased region" description="Low complexity" evidence="3">
    <location>
        <begin position="223"/>
        <end position="304"/>
    </location>
</feature>
<dbReference type="Gene3D" id="3.40.50.300">
    <property type="entry name" value="P-loop containing nucleotide triphosphate hydrolases"/>
    <property type="match status" value="1"/>
</dbReference>
<comment type="similarity">
    <text evidence="1">Belongs to the AfsR/DnrI/RedD regulatory family.</text>
</comment>
<dbReference type="PRINTS" id="PR00364">
    <property type="entry name" value="DISEASERSIST"/>
</dbReference>
<dbReference type="Pfam" id="PF03704">
    <property type="entry name" value="BTAD"/>
    <property type="match status" value="1"/>
</dbReference>
<dbReference type="SUPFAM" id="SSF48452">
    <property type="entry name" value="TPR-like"/>
    <property type="match status" value="2"/>
</dbReference>
<proteinExistence type="inferred from homology"/>
<dbReference type="SMART" id="SM00862">
    <property type="entry name" value="Trans_reg_C"/>
    <property type="match status" value="1"/>
</dbReference>
<accession>A0ABV8Q3Y9</accession>
<evidence type="ECO:0000313" key="7">
    <source>
        <dbReference type="EMBL" id="MFC4242048.1"/>
    </source>
</evidence>
<dbReference type="PANTHER" id="PTHR47691:SF3">
    <property type="entry name" value="HTH-TYPE TRANSCRIPTIONAL REGULATOR RV0890C-RELATED"/>
    <property type="match status" value="1"/>
</dbReference>
<dbReference type="InterPro" id="IPR016032">
    <property type="entry name" value="Sig_transdc_resp-reg_C-effctor"/>
</dbReference>
<keyword evidence="8" id="KW-1185">Reference proteome</keyword>
<evidence type="ECO:0000259" key="4">
    <source>
        <dbReference type="SMART" id="SM00382"/>
    </source>
</evidence>
<evidence type="ECO:0000256" key="2">
    <source>
        <dbReference type="ARBA" id="ARBA00023125"/>
    </source>
</evidence>
<keyword evidence="2" id="KW-0238">DNA-binding</keyword>
<evidence type="ECO:0000256" key="1">
    <source>
        <dbReference type="ARBA" id="ARBA00005820"/>
    </source>
</evidence>
<sequence length="1300" mass="135443">MAKTGVGAARVQVLGPVRVSTPGGAIVDVPGTNGKALIVSLVLAKGAVVSVGSLVDDIWQDEPPRNARAALQTLVSRVRAVAGDELIEYVAGGYRLGTDAVDLWVPGAARRGEPGADLGDTELADRLRETAHAVRTRALESRVTDALNSGASTAAVDAARSLAAAAPFDEHAQLLLMRALAADGRRSEALHVFADYKQRLGDELGARPGPELVAANAALLRGNAGSPDTSGDASTGAGTGADPGADADLGLRGAAAPGTAPVPGTALAPGTEPAPRTRTGPGTASSTGTGTGTSTSTSTSTGTSDHAGRPQASAWGGPDPSSADENRPARTAPKRVAIGLRAAPNQLIGRDSDVAALEELMRSSRLTTILGPGGLGKTRLAHELANRAAQTTPGVVVVELAGIREAEDVPLAVAATFGIGEVGSARVSLRDPIMLLEVRTRIRAALAERETLLVLDNCEHVIEGAAQLVDQVLSEVPSVRVLATSRAPLQLGAESVYPLGSLSANDSRGPAVELFVERARAARPGAALPLDAVARLCEHLDGLPLAIELAAARIRSMSVDEIERRLSNRFALLRGGDRSAPERHRTLIAVIDWSWNLLTESERRMLRRLSRFPDGFSAAAATDVAVAEGSVAPTDAAPTDAAAAAGEEGAADPADAADAADAADPADAARVTRAGTAASRTDVTGAAVATGVKSATNATNATSRNPPVTEEARVQASDDLDALVTQSLVSVSEGRAGLRYRMLETVREFGDMALVDAGEDTLVAAAQARWARGFCLDTLAALPTPGQTGAVRSLEVEHDNLVAVLRAAIEAEDADTIVPIFAALLFHWLVRNQFREALSFTPAVAELVAKSELPAGAPDAAAVTLLFATIMGVAGSRAPRPGSGRGPIPSASEPHSSGDLARRPGDRAPTIQRQQAQLPPEFEALNQLPAGELLRAGVRAGVRLRRLVRSGTVSPWLAEGTELMIAGAHSPHAAVVRLEQLRESRDEMVQLMAYLFSGVLTENSGDLERALGYAREAWTVAERLGLDWIAGQAAQLLANLTSQDNRPEESLAWAASARDHLTAIGAVEEINQSDWTAGINKLKLGRRDGVVAAFDRFVSDEHAAQQDGFDVFDVRAIGWAGLAEIAAVDGNTDEAIELYRRAVSVYGARPGVSATGAWYLISSAGAIAASVYLDRVDDATLAIWRSLRIGARVEVRQRGGPDFVDRPVLATAALGLALGVLAFPQATDAQRTVAAELIALGDRMHSRQDQPMLVRERAFAFAERVLGESAVADARARTAARADLAACTARVDDLLRTTRL</sequence>
<dbReference type="Proteomes" id="UP001595900">
    <property type="component" value="Unassembled WGS sequence"/>
</dbReference>
<evidence type="ECO:0000259" key="5">
    <source>
        <dbReference type="SMART" id="SM00862"/>
    </source>
</evidence>
<feature type="region of interest" description="Disordered" evidence="3">
    <location>
        <begin position="223"/>
        <end position="332"/>
    </location>
</feature>
<reference evidence="8" key="1">
    <citation type="journal article" date="2019" name="Int. J. Syst. Evol. Microbiol.">
        <title>The Global Catalogue of Microorganisms (GCM) 10K type strain sequencing project: providing services to taxonomists for standard genome sequencing and annotation.</title>
        <authorList>
            <consortium name="The Broad Institute Genomics Platform"/>
            <consortium name="The Broad Institute Genome Sequencing Center for Infectious Disease"/>
            <person name="Wu L."/>
            <person name="Ma J."/>
        </authorList>
    </citation>
    <scope>NUCLEOTIDE SEQUENCE [LARGE SCALE GENOMIC DNA]</scope>
    <source>
        <strain evidence="8">CGMCC 1.10363</strain>
    </source>
</reference>
<dbReference type="EMBL" id="JBHSCN010000002">
    <property type="protein sequence ID" value="MFC4242048.1"/>
    <property type="molecule type" value="Genomic_DNA"/>
</dbReference>
<feature type="domain" description="Bacterial transcriptional activator" evidence="6">
    <location>
        <begin position="101"/>
        <end position="220"/>
    </location>
</feature>
<dbReference type="RefSeq" id="WP_390226828.1">
    <property type="nucleotide sequence ID" value="NZ_JBHSCN010000002.1"/>
</dbReference>
<dbReference type="Gene3D" id="1.25.40.10">
    <property type="entry name" value="Tetratricopeptide repeat domain"/>
    <property type="match status" value="2"/>
</dbReference>
<feature type="region of interest" description="Disordered" evidence="3">
    <location>
        <begin position="637"/>
        <end position="665"/>
    </location>
</feature>
<evidence type="ECO:0000256" key="3">
    <source>
        <dbReference type="SAM" id="MobiDB-lite"/>
    </source>
</evidence>
<organism evidence="7 8">
    <name type="scientific">Gryllotalpicola reticulitermitis</name>
    <dbReference type="NCBI Taxonomy" id="1184153"/>
    <lineage>
        <taxon>Bacteria</taxon>
        <taxon>Bacillati</taxon>
        <taxon>Actinomycetota</taxon>
        <taxon>Actinomycetes</taxon>
        <taxon>Micrococcales</taxon>
        <taxon>Microbacteriaceae</taxon>
        <taxon>Gryllotalpicola</taxon>
    </lineage>
</organism>
<feature type="compositionally biased region" description="Low complexity" evidence="3">
    <location>
        <begin position="878"/>
        <end position="892"/>
    </location>
</feature>
<protein>
    <submittedName>
        <fullName evidence="7">BTAD domain-containing putative transcriptional regulator</fullName>
    </submittedName>
</protein>
<gene>
    <name evidence="7" type="ORF">ACFOYW_01580</name>
</gene>